<evidence type="ECO:0000256" key="16">
    <source>
        <dbReference type="ARBA" id="ARBA00049209"/>
    </source>
</evidence>
<dbReference type="EC" id="5.1.99.6" evidence="19"/>
<feature type="binding site" evidence="18">
    <location>
        <position position="57"/>
    </location>
    <ligand>
        <name>K(+)</name>
        <dbReference type="ChEBI" id="CHEBI:29103"/>
    </ligand>
</feature>
<dbReference type="HAMAP" id="MF_01966">
    <property type="entry name" value="NADHX_epimerase"/>
    <property type="match status" value="1"/>
</dbReference>
<feature type="binding site" evidence="18">
    <location>
        <position position="125"/>
    </location>
    <ligand>
        <name>K(+)</name>
        <dbReference type="ChEBI" id="CHEBI:29103"/>
    </ligand>
</feature>
<keyword evidence="7 17" id="KW-0067">ATP-binding</keyword>
<dbReference type="InterPro" id="IPR030677">
    <property type="entry name" value="Nnr"/>
</dbReference>
<keyword evidence="8 17" id="KW-0521">NADP</keyword>
<comment type="subunit">
    <text evidence="17">Homotetramer.</text>
</comment>
<keyword evidence="9 18" id="KW-0630">Potassium</keyword>
<organism evidence="22 23">
    <name type="scientific">Niabella pedocola</name>
    <dbReference type="NCBI Taxonomy" id="1752077"/>
    <lineage>
        <taxon>Bacteria</taxon>
        <taxon>Pseudomonadati</taxon>
        <taxon>Bacteroidota</taxon>
        <taxon>Chitinophagia</taxon>
        <taxon>Chitinophagales</taxon>
        <taxon>Chitinophagaceae</taxon>
        <taxon>Niabella</taxon>
    </lineage>
</organism>
<feature type="binding site" evidence="17">
    <location>
        <position position="440"/>
    </location>
    <ligand>
        <name>(6S)-NADPHX</name>
        <dbReference type="ChEBI" id="CHEBI:64076"/>
    </ligand>
</feature>
<reference evidence="22 23" key="1">
    <citation type="submission" date="2021-11" db="EMBL/GenBank/DDBJ databases">
        <title>Genomic of Niabella pedocola.</title>
        <authorList>
            <person name="Wu T."/>
        </authorList>
    </citation>
    <scope>NUCLEOTIDE SEQUENCE [LARGE SCALE GENOMIC DNA]</scope>
    <source>
        <strain evidence="22 23">JCM 31011</strain>
    </source>
</reference>
<evidence type="ECO:0000256" key="8">
    <source>
        <dbReference type="ARBA" id="ARBA00022857"/>
    </source>
</evidence>
<dbReference type="NCBIfam" id="TIGR00197">
    <property type="entry name" value="yjeF_nterm"/>
    <property type="match status" value="1"/>
</dbReference>
<evidence type="ECO:0000256" key="10">
    <source>
        <dbReference type="ARBA" id="ARBA00023027"/>
    </source>
</evidence>
<comment type="caution">
    <text evidence="18">Lacks conserved residue(s) required for the propagation of feature annotation.</text>
</comment>
<feature type="binding site" evidence="17">
    <location>
        <position position="375"/>
    </location>
    <ligand>
        <name>(6S)-NADPHX</name>
        <dbReference type="ChEBI" id="CHEBI:64076"/>
    </ligand>
</feature>
<evidence type="ECO:0000256" key="18">
    <source>
        <dbReference type="HAMAP-Rule" id="MF_01966"/>
    </source>
</evidence>
<evidence type="ECO:0000313" key="22">
    <source>
        <dbReference type="EMBL" id="MCD2421491.1"/>
    </source>
</evidence>
<keyword evidence="10 17" id="KW-0520">NAD</keyword>
<dbReference type="Pfam" id="PF01256">
    <property type="entry name" value="Carb_kinase"/>
    <property type="match status" value="1"/>
</dbReference>
<evidence type="ECO:0000256" key="13">
    <source>
        <dbReference type="ARBA" id="ARBA00023268"/>
    </source>
</evidence>
<dbReference type="PROSITE" id="PS51383">
    <property type="entry name" value="YJEF_C_3"/>
    <property type="match status" value="1"/>
</dbReference>
<dbReference type="SUPFAM" id="SSF53613">
    <property type="entry name" value="Ribokinase-like"/>
    <property type="match status" value="1"/>
</dbReference>
<feature type="binding site" evidence="17">
    <location>
        <position position="439"/>
    </location>
    <ligand>
        <name>AMP</name>
        <dbReference type="ChEBI" id="CHEBI:456215"/>
    </ligand>
</feature>
<keyword evidence="12 17" id="KW-0456">Lyase</keyword>
<dbReference type="HAMAP" id="MF_01965">
    <property type="entry name" value="NADHX_dehydratase"/>
    <property type="match status" value="1"/>
</dbReference>
<evidence type="ECO:0000313" key="23">
    <source>
        <dbReference type="Proteomes" id="UP001199816"/>
    </source>
</evidence>
<evidence type="ECO:0000256" key="11">
    <source>
        <dbReference type="ARBA" id="ARBA00023235"/>
    </source>
</evidence>
<evidence type="ECO:0000259" key="20">
    <source>
        <dbReference type="PROSITE" id="PS51383"/>
    </source>
</evidence>
<proteinExistence type="inferred from homology"/>
<comment type="catalytic activity">
    <reaction evidence="2 18 19">
        <text>(6R)-NADPHX = (6S)-NADPHX</text>
        <dbReference type="Rhea" id="RHEA:32227"/>
        <dbReference type="ChEBI" id="CHEBI:64076"/>
        <dbReference type="ChEBI" id="CHEBI:64077"/>
        <dbReference type="EC" id="5.1.99.6"/>
    </reaction>
</comment>
<feature type="binding site" evidence="18">
    <location>
        <position position="158"/>
    </location>
    <ligand>
        <name>(6S)-NADPHX</name>
        <dbReference type="ChEBI" id="CHEBI:64076"/>
    </ligand>
</feature>
<feature type="binding site" evidence="17">
    <location>
        <position position="260"/>
    </location>
    <ligand>
        <name>(6S)-NADPHX</name>
        <dbReference type="ChEBI" id="CHEBI:64076"/>
    </ligand>
</feature>
<keyword evidence="23" id="KW-1185">Reference proteome</keyword>
<evidence type="ECO:0000256" key="14">
    <source>
        <dbReference type="ARBA" id="ARBA00025153"/>
    </source>
</evidence>
<feature type="binding site" evidence="17">
    <location>
        <position position="324"/>
    </location>
    <ligand>
        <name>(6S)-NADPHX</name>
        <dbReference type="ChEBI" id="CHEBI:64076"/>
    </ligand>
</feature>
<dbReference type="PIRSF" id="PIRSF017184">
    <property type="entry name" value="Nnr"/>
    <property type="match status" value="1"/>
</dbReference>
<comment type="catalytic activity">
    <reaction evidence="15 17 19">
        <text>(6S)-NADHX + ADP = AMP + phosphate + NADH + H(+)</text>
        <dbReference type="Rhea" id="RHEA:32223"/>
        <dbReference type="ChEBI" id="CHEBI:15378"/>
        <dbReference type="ChEBI" id="CHEBI:43474"/>
        <dbReference type="ChEBI" id="CHEBI:57945"/>
        <dbReference type="ChEBI" id="CHEBI:64074"/>
        <dbReference type="ChEBI" id="CHEBI:456215"/>
        <dbReference type="ChEBI" id="CHEBI:456216"/>
        <dbReference type="EC" id="4.2.1.136"/>
    </reaction>
</comment>
<dbReference type="PROSITE" id="PS51385">
    <property type="entry name" value="YJEF_N"/>
    <property type="match status" value="1"/>
</dbReference>
<comment type="function">
    <text evidence="14 19">Bifunctional enzyme that catalyzes the epimerization of the S- and R-forms of NAD(P)HX and the dehydration of the S-form of NAD(P)HX at the expense of ADP, which is converted to AMP. This allows the repair of both epimers of NAD(P)HX, a damaged form of NAD(P)H that is a result of enzymatic or heat-dependent hydration.</text>
</comment>
<dbReference type="EMBL" id="JAJNEC010000003">
    <property type="protein sequence ID" value="MCD2421491.1"/>
    <property type="molecule type" value="Genomic_DNA"/>
</dbReference>
<comment type="catalytic activity">
    <reaction evidence="1 18 19">
        <text>(6R)-NADHX = (6S)-NADHX</text>
        <dbReference type="Rhea" id="RHEA:32215"/>
        <dbReference type="ChEBI" id="CHEBI:64074"/>
        <dbReference type="ChEBI" id="CHEBI:64075"/>
        <dbReference type="EC" id="5.1.99.6"/>
    </reaction>
</comment>
<keyword evidence="6 17" id="KW-0547">Nucleotide-binding</keyword>
<dbReference type="EC" id="4.2.1.136" evidence="19"/>
<gene>
    <name evidence="18" type="primary">nnrE</name>
    <name evidence="17" type="synonym">nnrD</name>
    <name evidence="22" type="ORF">LQ567_01870</name>
</gene>
<sequence>MKLLNAAQIRQWDAFTIEHEPIVSLQLMERAANACTRWLLQHTLADVYYIFCGKGNNGGDGLAIARLLYNSGKTAKVFILESDAKGSEDYISNFNILHHLSAIPIYQLRSEQDLPVIPESCIIVDALFGTGLNRGLTGLAAQLVQHLNNAQAPTIAIDIPSGLFCDQSSRGQSVIRARHTLTFQVLKMAFLIAENEPFFGLVHLMDINLLPAFPDLVSTPFHIINQALVQRIYRPRAAFAHKGNFGHALIIAGSYGKTGAALLSTRSCLRSGAGLVSVHVPEKSVAIMQTGAPEAMVLPDADATTITRMDYEPDPFSAIGVGPGIGTGIKTRFFLRELLERETSSLVLDADALNIIAENPELLNLLRPGSILTPHPKEFTRLFGTQEDDFKKVEVAISKAMEFNVVIVLKGHRTLVALPDGTGFFNISGNAGMAKGGSGDVLTGMLTSLMAQGYSSKEAAIMGVFLHGLAGDFAATARGMDAMIATDIIEHIGKAFEQLF</sequence>
<name>A0ABS8PNW3_9BACT</name>
<keyword evidence="11 18" id="KW-0413">Isomerase</keyword>
<feature type="binding site" evidence="18">
    <location>
        <position position="161"/>
    </location>
    <ligand>
        <name>K(+)</name>
        <dbReference type="ChEBI" id="CHEBI:29103"/>
    </ligand>
</feature>
<dbReference type="PANTHER" id="PTHR12592">
    <property type="entry name" value="ATP-DEPENDENT (S)-NAD(P)H-HYDRATE DEHYDRATASE FAMILY MEMBER"/>
    <property type="match status" value="1"/>
</dbReference>
<protein>
    <recommendedName>
        <fullName evidence="19">Bifunctional NAD(P)H-hydrate repair enzyme</fullName>
    </recommendedName>
    <alternativeName>
        <fullName evidence="19">Nicotinamide nucleotide repair protein</fullName>
    </alternativeName>
    <domain>
        <recommendedName>
            <fullName evidence="19">ADP-dependent (S)-NAD(P)H-hydrate dehydratase</fullName>
            <ecNumber evidence="19">4.2.1.136</ecNumber>
        </recommendedName>
        <alternativeName>
            <fullName evidence="19">ADP-dependent NAD(P)HX dehydratase</fullName>
        </alternativeName>
    </domain>
    <domain>
        <recommendedName>
            <fullName evidence="19">NAD(P)H-hydrate epimerase</fullName>
            <ecNumber evidence="19">5.1.99.6</ecNumber>
        </recommendedName>
    </domain>
</protein>
<feature type="binding site" evidence="18">
    <location>
        <begin position="56"/>
        <end position="60"/>
    </location>
    <ligand>
        <name>(6S)-NADPHX</name>
        <dbReference type="ChEBI" id="CHEBI:64076"/>
    </ligand>
</feature>
<accession>A0ABS8PNW3</accession>
<dbReference type="PANTHER" id="PTHR12592:SF0">
    <property type="entry name" value="ATP-DEPENDENT (S)-NAD(P)H-HYDRATE DEHYDRATASE"/>
    <property type="match status" value="1"/>
</dbReference>
<keyword evidence="13" id="KW-0511">Multifunctional enzyme</keyword>
<comment type="similarity">
    <text evidence="4 19">In the C-terminal section; belongs to the NnrD/CARKD family.</text>
</comment>
<evidence type="ECO:0000256" key="12">
    <source>
        <dbReference type="ARBA" id="ARBA00023239"/>
    </source>
</evidence>
<feature type="binding site" evidence="17">
    <location>
        <begin position="410"/>
        <end position="414"/>
    </location>
    <ligand>
        <name>AMP</name>
        <dbReference type="ChEBI" id="CHEBI:456215"/>
    </ligand>
</feature>
<dbReference type="Gene3D" id="3.40.1190.20">
    <property type="match status" value="1"/>
</dbReference>
<dbReference type="InterPro" id="IPR029056">
    <property type="entry name" value="Ribokinase-like"/>
</dbReference>
<comment type="similarity">
    <text evidence="17">Belongs to the NnrD/CARKD family.</text>
</comment>
<dbReference type="InterPro" id="IPR000631">
    <property type="entry name" value="CARKD"/>
</dbReference>
<evidence type="ECO:0000256" key="17">
    <source>
        <dbReference type="HAMAP-Rule" id="MF_01965"/>
    </source>
</evidence>
<dbReference type="CDD" id="cd01171">
    <property type="entry name" value="YXKO-related"/>
    <property type="match status" value="1"/>
</dbReference>
<evidence type="ECO:0000256" key="1">
    <source>
        <dbReference type="ARBA" id="ARBA00000013"/>
    </source>
</evidence>
<comment type="cofactor">
    <cofactor evidence="18 19">
        <name>K(+)</name>
        <dbReference type="ChEBI" id="CHEBI:29103"/>
    </cofactor>
    <text evidence="18 19">Binds 1 potassium ion per subunit.</text>
</comment>
<evidence type="ECO:0000256" key="6">
    <source>
        <dbReference type="ARBA" id="ARBA00022741"/>
    </source>
</evidence>
<evidence type="ECO:0000256" key="2">
    <source>
        <dbReference type="ARBA" id="ARBA00000909"/>
    </source>
</evidence>
<evidence type="ECO:0000256" key="19">
    <source>
        <dbReference type="PIRNR" id="PIRNR017184"/>
    </source>
</evidence>
<feature type="binding site" evidence="18">
    <location>
        <begin position="129"/>
        <end position="135"/>
    </location>
    <ligand>
        <name>(6S)-NADPHX</name>
        <dbReference type="ChEBI" id="CHEBI:64076"/>
    </ligand>
</feature>
<comment type="caution">
    <text evidence="22">The sequence shown here is derived from an EMBL/GenBank/DDBJ whole genome shotgun (WGS) entry which is preliminary data.</text>
</comment>
<evidence type="ECO:0000259" key="21">
    <source>
        <dbReference type="PROSITE" id="PS51385"/>
    </source>
</evidence>
<dbReference type="NCBIfam" id="TIGR00196">
    <property type="entry name" value="yjeF_cterm"/>
    <property type="match status" value="1"/>
</dbReference>
<dbReference type="InterPro" id="IPR004443">
    <property type="entry name" value="YjeF_N_dom"/>
</dbReference>
<dbReference type="Gene3D" id="3.40.50.10260">
    <property type="entry name" value="YjeF N-terminal domain"/>
    <property type="match status" value="1"/>
</dbReference>
<evidence type="ECO:0000256" key="15">
    <source>
        <dbReference type="ARBA" id="ARBA00048238"/>
    </source>
</evidence>
<feature type="domain" description="YjeF C-terminal" evidence="20">
    <location>
        <begin position="225"/>
        <end position="499"/>
    </location>
</feature>
<dbReference type="PROSITE" id="PS01050">
    <property type="entry name" value="YJEF_C_2"/>
    <property type="match status" value="1"/>
</dbReference>
<dbReference type="Proteomes" id="UP001199816">
    <property type="component" value="Unassembled WGS sequence"/>
</dbReference>
<keyword evidence="5 18" id="KW-0479">Metal-binding</keyword>
<evidence type="ECO:0000256" key="7">
    <source>
        <dbReference type="ARBA" id="ARBA00022840"/>
    </source>
</evidence>
<evidence type="ECO:0000256" key="4">
    <source>
        <dbReference type="ARBA" id="ARBA00009524"/>
    </source>
</evidence>
<comment type="function">
    <text evidence="17">Catalyzes the dehydration of the S-form of NAD(P)HX at the expense of ADP, which is converted to AMP. Together with NAD(P)HX epimerase, which catalyzes the epimerization of the S- and R-forms, the enzyme allows the repair of both epimers of NAD(P)HX, a damaged form of NAD(P)H that is a result of enzymatic or heat-dependent hydration.</text>
</comment>
<comment type="cofactor">
    <cofactor evidence="17">
        <name>Mg(2+)</name>
        <dbReference type="ChEBI" id="CHEBI:18420"/>
    </cofactor>
</comment>
<comment type="function">
    <text evidence="18">Catalyzes the epimerization of the S- and R-forms of NAD(P)HX, a damaged form of NAD(P)H that is a result of enzymatic or heat-dependent hydration. This is a prerequisite for the S-specific NAD(P)H-hydrate dehydratase to allow the repair of both epimers of NAD(P)HX.</text>
</comment>
<comment type="similarity">
    <text evidence="18">Belongs to the NnrE/AIBP family.</text>
</comment>
<evidence type="ECO:0000256" key="9">
    <source>
        <dbReference type="ARBA" id="ARBA00022958"/>
    </source>
</evidence>
<dbReference type="Pfam" id="PF03853">
    <property type="entry name" value="YjeF_N"/>
    <property type="match status" value="1"/>
</dbReference>
<comment type="similarity">
    <text evidence="3 19">In the N-terminal section; belongs to the NnrE/AIBP family.</text>
</comment>
<feature type="domain" description="YjeF N-terminal" evidence="21">
    <location>
        <begin position="9"/>
        <end position="215"/>
    </location>
</feature>
<comment type="catalytic activity">
    <reaction evidence="16 17 19">
        <text>(6S)-NADPHX + ADP = AMP + phosphate + NADPH + H(+)</text>
        <dbReference type="Rhea" id="RHEA:32235"/>
        <dbReference type="ChEBI" id="CHEBI:15378"/>
        <dbReference type="ChEBI" id="CHEBI:43474"/>
        <dbReference type="ChEBI" id="CHEBI:57783"/>
        <dbReference type="ChEBI" id="CHEBI:64076"/>
        <dbReference type="ChEBI" id="CHEBI:456215"/>
        <dbReference type="ChEBI" id="CHEBI:456216"/>
        <dbReference type="EC" id="4.2.1.136"/>
    </reaction>
</comment>
<evidence type="ECO:0000256" key="5">
    <source>
        <dbReference type="ARBA" id="ARBA00022723"/>
    </source>
</evidence>
<evidence type="ECO:0000256" key="3">
    <source>
        <dbReference type="ARBA" id="ARBA00006001"/>
    </source>
</evidence>
<dbReference type="RefSeq" id="WP_231002397.1">
    <property type="nucleotide sequence ID" value="NZ_JAJNEC010000003.1"/>
</dbReference>
<dbReference type="SUPFAM" id="SSF64153">
    <property type="entry name" value="YjeF N-terminal domain-like"/>
    <property type="match status" value="1"/>
</dbReference>
<dbReference type="InterPro" id="IPR017953">
    <property type="entry name" value="Carbohydrate_kinase_pred_CS"/>
</dbReference>
<dbReference type="InterPro" id="IPR036652">
    <property type="entry name" value="YjeF_N_dom_sf"/>
</dbReference>